<dbReference type="InterPro" id="IPR039852">
    <property type="entry name" value="CAND1/CAND2"/>
</dbReference>
<dbReference type="Gene3D" id="1.25.10.10">
    <property type="entry name" value="Leucine-rich Repeat Variant"/>
    <property type="match status" value="1"/>
</dbReference>
<dbReference type="PANTHER" id="PTHR12696">
    <property type="entry name" value="TIP120"/>
    <property type="match status" value="1"/>
</dbReference>
<proteinExistence type="predicted"/>
<dbReference type="InterPro" id="IPR011989">
    <property type="entry name" value="ARM-like"/>
</dbReference>
<dbReference type="Pfam" id="PF25782">
    <property type="entry name" value="TPR_CAND1"/>
    <property type="match status" value="1"/>
</dbReference>
<evidence type="ECO:0008006" key="5">
    <source>
        <dbReference type="Google" id="ProtNLM"/>
    </source>
</evidence>
<dbReference type="VEuPathDB" id="CryptoDB:Cvel_30288"/>
<protein>
    <recommendedName>
        <fullName evidence="5">TATA-binding protein interacting (TIP20) domain-containing protein</fullName>
    </recommendedName>
</protein>
<dbReference type="GO" id="GO:0010265">
    <property type="term" value="P:SCF complex assembly"/>
    <property type="evidence" value="ECO:0007669"/>
    <property type="project" value="InterPro"/>
</dbReference>
<dbReference type="InterPro" id="IPR016024">
    <property type="entry name" value="ARM-type_fold"/>
</dbReference>
<feature type="non-terminal residue" evidence="4">
    <location>
        <position position="611"/>
    </location>
</feature>
<dbReference type="SUPFAM" id="SSF48371">
    <property type="entry name" value="ARM repeat"/>
    <property type="match status" value="1"/>
</dbReference>
<evidence type="ECO:0000313" key="4">
    <source>
        <dbReference type="EMBL" id="CEM46582.1"/>
    </source>
</evidence>
<keyword evidence="1" id="KW-0677">Repeat</keyword>
<dbReference type="PhylomeDB" id="A0A0G4HQM2"/>
<dbReference type="AlphaFoldDB" id="A0A0G4HQM2"/>
<evidence type="ECO:0000256" key="1">
    <source>
        <dbReference type="ARBA" id="ARBA00022737"/>
    </source>
</evidence>
<gene>
    <name evidence="4" type="ORF">Cvel_30288</name>
</gene>
<organism evidence="4">
    <name type="scientific">Chromera velia CCMP2878</name>
    <dbReference type="NCBI Taxonomy" id="1169474"/>
    <lineage>
        <taxon>Eukaryota</taxon>
        <taxon>Sar</taxon>
        <taxon>Alveolata</taxon>
        <taxon>Colpodellida</taxon>
        <taxon>Chromeraceae</taxon>
        <taxon>Chromera</taxon>
    </lineage>
</organism>
<feature type="region of interest" description="Disordered" evidence="3">
    <location>
        <begin position="327"/>
        <end position="352"/>
    </location>
</feature>
<sequence length="611" mass="66731">MVNCQAFLEKMVDWDKDQRFMAASDLCTEIVNSNTPLEQSIQKRVCLAFLKQLEDASIDVQGNAVKCIAKIVCKFQEAQVGDVLAKLSELILDPDKKEVRDIYATCLKGLVSEVQPALSTTVVTNVMPKMIKGITEGEPQMKEECCGVSVDVLKRFGDNQHWWTDGSQEKMCNSLLELVCSSEVRASLRKKAVVCIGSLSAVLADDVLDKLVGRLLEKFQQASDGANSEKQSVIQCVGLVGRHAGHRIGGHLNRLAPLLIDLCKKYCSEDVSMEGPTDLQNEVVEISLHALESFVLHCSAQLETFLPQIVELVSTLLSFDPNVYSVDGDDEEFDDDDGDFDDDGLAEDEDDDSSWKVRRGALRVLVALVRSYPGHAKDLFEKFVPQLVDRFREREETVQLDVFNSFSELVRASVLYSDAAMKGETEETVLGPRAPSRKERPAAASIVAVIPQVVTALLKQLKDDKNKRGVGKGKASVGALSILKNLALALPHQLEPHLPSLAPALVDAVKDSKGASAVRLDSLAIFHLLVSTYSDPSLHANLAPDVMPCMVDAAGDSYYKTSAMAIRLYGAFVWALRPNLSMGLQPGGPAYESLLISVLASLKVKLEAAEV</sequence>
<evidence type="ECO:0000256" key="2">
    <source>
        <dbReference type="ARBA" id="ARBA00022786"/>
    </source>
</evidence>
<dbReference type="EMBL" id="CDMZ01003497">
    <property type="protein sequence ID" value="CEM46582.1"/>
    <property type="molecule type" value="Genomic_DNA"/>
</dbReference>
<name>A0A0G4HQM2_9ALVE</name>
<reference evidence="4" key="1">
    <citation type="submission" date="2014-11" db="EMBL/GenBank/DDBJ databases">
        <authorList>
            <person name="Otto D Thomas"/>
            <person name="Naeem Raeece"/>
        </authorList>
    </citation>
    <scope>NUCLEOTIDE SEQUENCE</scope>
</reference>
<keyword evidence="2" id="KW-0833">Ubl conjugation pathway</keyword>
<accession>A0A0G4HQM2</accession>
<evidence type="ECO:0000256" key="3">
    <source>
        <dbReference type="SAM" id="MobiDB-lite"/>
    </source>
</evidence>